<evidence type="ECO:0000256" key="1">
    <source>
        <dbReference type="SAM" id="MobiDB-lite"/>
    </source>
</evidence>
<dbReference type="OrthoDB" id="552755at2759"/>
<dbReference type="PANTHER" id="PTHR15410">
    <property type="entry name" value="HIRA-INTERACTING PROTEIN 3"/>
    <property type="match status" value="1"/>
</dbReference>
<dbReference type="STRING" id="796925.A0A137NZ63"/>
<evidence type="ECO:0000313" key="3">
    <source>
        <dbReference type="Proteomes" id="UP000070444"/>
    </source>
</evidence>
<keyword evidence="3" id="KW-1185">Reference proteome</keyword>
<protein>
    <submittedName>
        <fullName evidence="2">Uncharacterized protein</fullName>
    </submittedName>
</protein>
<dbReference type="OMA" id="KMSARQS"/>
<dbReference type="InterPro" id="IPR037647">
    <property type="entry name" value="HIRIP3"/>
</dbReference>
<feature type="compositionally biased region" description="Acidic residues" evidence="1">
    <location>
        <begin position="71"/>
        <end position="90"/>
    </location>
</feature>
<feature type="region of interest" description="Disordered" evidence="1">
    <location>
        <begin position="228"/>
        <end position="265"/>
    </location>
</feature>
<proteinExistence type="predicted"/>
<gene>
    <name evidence="2" type="ORF">CONCODRAFT_108241</name>
</gene>
<evidence type="ECO:0000313" key="2">
    <source>
        <dbReference type="EMBL" id="KXN68115.1"/>
    </source>
</evidence>
<feature type="region of interest" description="Disordered" evidence="1">
    <location>
        <begin position="62"/>
        <end position="161"/>
    </location>
</feature>
<dbReference type="EMBL" id="KQ964595">
    <property type="protein sequence ID" value="KXN68115.1"/>
    <property type="molecule type" value="Genomic_DNA"/>
</dbReference>
<dbReference type="Proteomes" id="UP000070444">
    <property type="component" value="Unassembled WGS sequence"/>
</dbReference>
<feature type="compositionally biased region" description="Basic and acidic residues" evidence="1">
    <location>
        <begin position="118"/>
        <end position="136"/>
    </location>
</feature>
<sequence>MSLKIKNLKNYVLKCGVRKVWSKELRGMSDRQQVKHLQNLLKNLGVEGRPTLEKCKKVSILRELDGADIPTESESENGDGDNESGDDDMSGSDSDTKSKSSKKGGKKIIESDNEDENDKNGKVEENDSETAEKSGSEDDEDTSSAKPKSKPVIKKPKVELTPTQEKISKLKSFVFKCGVRKMWSKELADLDEREQISKLNSILRELGVEGQPTNDKCARVKEMRELEAEKNSVDVSNIIESDSDDNSAPRTRSSRSTTHNKVKSIEKEVEKLEEVKPQKRNDFFSFLNDSDIDD</sequence>
<accession>A0A137NZ63</accession>
<name>A0A137NZ63_CONC2</name>
<dbReference type="PANTHER" id="PTHR15410:SF2">
    <property type="entry name" value="HIRA-INTERACTING PROTEIN 3"/>
    <property type="match status" value="1"/>
</dbReference>
<dbReference type="GO" id="GO:0005634">
    <property type="term" value="C:nucleus"/>
    <property type="evidence" value="ECO:0007669"/>
    <property type="project" value="TreeGrafter"/>
</dbReference>
<dbReference type="AlphaFoldDB" id="A0A137NZ63"/>
<reference evidence="2 3" key="1">
    <citation type="journal article" date="2015" name="Genome Biol. Evol.">
        <title>Phylogenomic analyses indicate that early fungi evolved digesting cell walls of algal ancestors of land plants.</title>
        <authorList>
            <person name="Chang Y."/>
            <person name="Wang S."/>
            <person name="Sekimoto S."/>
            <person name="Aerts A.L."/>
            <person name="Choi C."/>
            <person name="Clum A."/>
            <person name="LaButti K.M."/>
            <person name="Lindquist E.A."/>
            <person name="Yee Ngan C."/>
            <person name="Ohm R.A."/>
            <person name="Salamov A.A."/>
            <person name="Grigoriev I.V."/>
            <person name="Spatafora J.W."/>
            <person name="Berbee M.L."/>
        </authorList>
    </citation>
    <scope>NUCLEOTIDE SEQUENCE [LARGE SCALE GENOMIC DNA]</scope>
    <source>
        <strain evidence="2 3">NRRL 28638</strain>
    </source>
</reference>
<organism evidence="2 3">
    <name type="scientific">Conidiobolus coronatus (strain ATCC 28846 / CBS 209.66 / NRRL 28638)</name>
    <name type="common">Delacroixia coronata</name>
    <dbReference type="NCBI Taxonomy" id="796925"/>
    <lineage>
        <taxon>Eukaryota</taxon>
        <taxon>Fungi</taxon>
        <taxon>Fungi incertae sedis</taxon>
        <taxon>Zoopagomycota</taxon>
        <taxon>Entomophthoromycotina</taxon>
        <taxon>Entomophthoromycetes</taxon>
        <taxon>Entomophthorales</taxon>
        <taxon>Ancylistaceae</taxon>
        <taxon>Conidiobolus</taxon>
    </lineage>
</organism>